<keyword evidence="3" id="KW-1185">Reference proteome</keyword>
<dbReference type="EMBL" id="JAHDVG010000480">
    <property type="protein sequence ID" value="KAH1174111.1"/>
    <property type="molecule type" value="Genomic_DNA"/>
</dbReference>
<proteinExistence type="predicted"/>
<protein>
    <submittedName>
        <fullName evidence="2">Uncharacterized protein</fullName>
    </submittedName>
</protein>
<feature type="region of interest" description="Disordered" evidence="1">
    <location>
        <begin position="82"/>
        <end position="103"/>
    </location>
</feature>
<name>A0A9D3X6F4_9SAUR</name>
<gene>
    <name evidence="2" type="ORF">KIL84_002255</name>
</gene>
<comment type="caution">
    <text evidence="2">The sequence shown here is derived from an EMBL/GenBank/DDBJ whole genome shotgun (WGS) entry which is preliminary data.</text>
</comment>
<reference evidence="2" key="1">
    <citation type="submission" date="2021-09" db="EMBL/GenBank/DDBJ databases">
        <title>The genome of Mauremys mutica provides insights into the evolution of semi-aquatic lifestyle.</title>
        <authorList>
            <person name="Gong S."/>
            <person name="Gao Y."/>
        </authorList>
    </citation>
    <scope>NUCLEOTIDE SEQUENCE</scope>
    <source>
        <strain evidence="2">MM-2020</strain>
        <tissue evidence="2">Muscle</tissue>
    </source>
</reference>
<evidence type="ECO:0000313" key="2">
    <source>
        <dbReference type="EMBL" id="KAH1174111.1"/>
    </source>
</evidence>
<sequence length="103" mass="11070">MPQKLLGGWPSPGLKLLVAGWQHLGEGRQLPAEVKEPHFCPFEHSGDLSHARKLPLFPSPINPPTISPRTLLLSLVRTGPAVPLHPPPPVPAKASEDGSSSWL</sequence>
<dbReference type="AlphaFoldDB" id="A0A9D3X6F4"/>
<evidence type="ECO:0000313" key="3">
    <source>
        <dbReference type="Proteomes" id="UP000827986"/>
    </source>
</evidence>
<organism evidence="2 3">
    <name type="scientific">Mauremys mutica</name>
    <name type="common">yellowpond turtle</name>
    <dbReference type="NCBI Taxonomy" id="74926"/>
    <lineage>
        <taxon>Eukaryota</taxon>
        <taxon>Metazoa</taxon>
        <taxon>Chordata</taxon>
        <taxon>Craniata</taxon>
        <taxon>Vertebrata</taxon>
        <taxon>Euteleostomi</taxon>
        <taxon>Archelosauria</taxon>
        <taxon>Testudinata</taxon>
        <taxon>Testudines</taxon>
        <taxon>Cryptodira</taxon>
        <taxon>Durocryptodira</taxon>
        <taxon>Testudinoidea</taxon>
        <taxon>Geoemydidae</taxon>
        <taxon>Geoemydinae</taxon>
        <taxon>Mauremys</taxon>
    </lineage>
</organism>
<accession>A0A9D3X6F4</accession>
<dbReference type="Proteomes" id="UP000827986">
    <property type="component" value="Unassembled WGS sequence"/>
</dbReference>
<evidence type="ECO:0000256" key="1">
    <source>
        <dbReference type="SAM" id="MobiDB-lite"/>
    </source>
</evidence>